<accession>A0AAD4BSF5</accession>
<keyword evidence="1" id="KW-1133">Transmembrane helix</keyword>
<feature type="transmembrane region" description="Helical" evidence="1">
    <location>
        <begin position="172"/>
        <end position="191"/>
    </location>
</feature>
<dbReference type="Pfam" id="PF20151">
    <property type="entry name" value="DUF6533"/>
    <property type="match status" value="1"/>
</dbReference>
<comment type="caution">
    <text evidence="3">The sequence shown here is derived from an EMBL/GenBank/DDBJ whole genome shotgun (WGS) entry which is preliminary data.</text>
</comment>
<feature type="transmembrane region" description="Helical" evidence="1">
    <location>
        <begin position="99"/>
        <end position="121"/>
    </location>
</feature>
<feature type="transmembrane region" description="Helical" evidence="1">
    <location>
        <begin position="211"/>
        <end position="230"/>
    </location>
</feature>
<dbReference type="Proteomes" id="UP001194468">
    <property type="component" value="Unassembled WGS sequence"/>
</dbReference>
<feature type="transmembrane region" description="Helical" evidence="1">
    <location>
        <begin position="21"/>
        <end position="38"/>
    </location>
</feature>
<feature type="transmembrane region" description="Helical" evidence="1">
    <location>
        <begin position="235"/>
        <end position="251"/>
    </location>
</feature>
<feature type="transmembrane region" description="Helical" evidence="1">
    <location>
        <begin position="127"/>
        <end position="147"/>
    </location>
</feature>
<protein>
    <recommendedName>
        <fullName evidence="2">DUF6533 domain-containing protein</fullName>
    </recommendedName>
</protein>
<evidence type="ECO:0000259" key="2">
    <source>
        <dbReference type="Pfam" id="PF20151"/>
    </source>
</evidence>
<reference evidence="3" key="2">
    <citation type="journal article" date="2020" name="Nat. Commun.">
        <title>Large-scale genome sequencing of mycorrhizal fungi provides insights into the early evolution of symbiotic traits.</title>
        <authorList>
            <person name="Miyauchi S."/>
            <person name="Kiss E."/>
            <person name="Kuo A."/>
            <person name="Drula E."/>
            <person name="Kohler A."/>
            <person name="Sanchez-Garcia M."/>
            <person name="Morin E."/>
            <person name="Andreopoulos B."/>
            <person name="Barry K.W."/>
            <person name="Bonito G."/>
            <person name="Buee M."/>
            <person name="Carver A."/>
            <person name="Chen C."/>
            <person name="Cichocki N."/>
            <person name="Clum A."/>
            <person name="Culley D."/>
            <person name="Crous P.W."/>
            <person name="Fauchery L."/>
            <person name="Girlanda M."/>
            <person name="Hayes R.D."/>
            <person name="Keri Z."/>
            <person name="LaButti K."/>
            <person name="Lipzen A."/>
            <person name="Lombard V."/>
            <person name="Magnuson J."/>
            <person name="Maillard F."/>
            <person name="Murat C."/>
            <person name="Nolan M."/>
            <person name="Ohm R.A."/>
            <person name="Pangilinan J."/>
            <person name="Pereira M.F."/>
            <person name="Perotto S."/>
            <person name="Peter M."/>
            <person name="Pfister S."/>
            <person name="Riley R."/>
            <person name="Sitrit Y."/>
            <person name="Stielow J.B."/>
            <person name="Szollosi G."/>
            <person name="Zifcakova L."/>
            <person name="Stursova M."/>
            <person name="Spatafora J.W."/>
            <person name="Tedersoo L."/>
            <person name="Vaario L.M."/>
            <person name="Yamada A."/>
            <person name="Yan M."/>
            <person name="Wang P."/>
            <person name="Xu J."/>
            <person name="Bruns T."/>
            <person name="Baldrian P."/>
            <person name="Vilgalys R."/>
            <person name="Dunand C."/>
            <person name="Henrissat B."/>
            <person name="Grigoriev I.V."/>
            <person name="Hibbett D."/>
            <person name="Nagy L.G."/>
            <person name="Martin F.M."/>
        </authorList>
    </citation>
    <scope>NUCLEOTIDE SEQUENCE</scope>
    <source>
        <strain evidence="3">BED1</strain>
    </source>
</reference>
<feature type="domain" description="DUF6533" evidence="2">
    <location>
        <begin position="23"/>
        <end position="69"/>
    </location>
</feature>
<dbReference type="EMBL" id="WHUW01000016">
    <property type="protein sequence ID" value="KAF8438566.1"/>
    <property type="molecule type" value="Genomic_DNA"/>
</dbReference>
<evidence type="ECO:0000256" key="1">
    <source>
        <dbReference type="SAM" id="Phobius"/>
    </source>
</evidence>
<proteinExistence type="predicted"/>
<keyword evidence="1" id="KW-0812">Transmembrane</keyword>
<gene>
    <name evidence="3" type="ORF">L210DRAFT_3646836</name>
</gene>
<evidence type="ECO:0000313" key="4">
    <source>
        <dbReference type="Proteomes" id="UP001194468"/>
    </source>
</evidence>
<dbReference type="InterPro" id="IPR045340">
    <property type="entry name" value="DUF6533"/>
</dbReference>
<keyword evidence="4" id="KW-1185">Reference proteome</keyword>
<feature type="transmembrane region" description="Helical" evidence="1">
    <location>
        <begin position="58"/>
        <end position="78"/>
    </location>
</feature>
<name>A0AAD4BSF5_BOLED</name>
<keyword evidence="1" id="KW-0472">Membrane</keyword>
<dbReference type="AlphaFoldDB" id="A0AAD4BSF5"/>
<sequence length="252" mass="28488">MSPSGLNQTISPAHAAAARDVCYHSLASLTFLVWYAIVTLDDEVQYIWTMRNRNIFKWVYFFLRYVVIFAHVTHNVFIKQLADGSNPPIHCTIWTIYSLGFSQVLATLLELILATRVFALYNRSRKVAFLVLILILTESAGSVKILWQQQHTHFHGTCLLIKGSLGSKYQTIFGFIIHCILIGLTLIKYFFALRAGWGRTPLVSLVVRENSTVYATILFLVISVVIMCGLEKERAVAVILFVIIIFGVLLMA</sequence>
<evidence type="ECO:0000313" key="3">
    <source>
        <dbReference type="EMBL" id="KAF8438566.1"/>
    </source>
</evidence>
<reference evidence="3" key="1">
    <citation type="submission" date="2019-10" db="EMBL/GenBank/DDBJ databases">
        <authorList>
            <consortium name="DOE Joint Genome Institute"/>
            <person name="Kuo A."/>
            <person name="Miyauchi S."/>
            <person name="Kiss E."/>
            <person name="Drula E."/>
            <person name="Kohler A."/>
            <person name="Sanchez-Garcia M."/>
            <person name="Andreopoulos B."/>
            <person name="Barry K.W."/>
            <person name="Bonito G."/>
            <person name="Buee M."/>
            <person name="Carver A."/>
            <person name="Chen C."/>
            <person name="Cichocki N."/>
            <person name="Clum A."/>
            <person name="Culley D."/>
            <person name="Crous P.W."/>
            <person name="Fauchery L."/>
            <person name="Girlanda M."/>
            <person name="Hayes R."/>
            <person name="Keri Z."/>
            <person name="LaButti K."/>
            <person name="Lipzen A."/>
            <person name="Lombard V."/>
            <person name="Magnuson J."/>
            <person name="Maillard F."/>
            <person name="Morin E."/>
            <person name="Murat C."/>
            <person name="Nolan M."/>
            <person name="Ohm R."/>
            <person name="Pangilinan J."/>
            <person name="Pereira M."/>
            <person name="Perotto S."/>
            <person name="Peter M."/>
            <person name="Riley R."/>
            <person name="Sitrit Y."/>
            <person name="Stielow B."/>
            <person name="Szollosi G."/>
            <person name="Zifcakova L."/>
            <person name="Stursova M."/>
            <person name="Spatafora J.W."/>
            <person name="Tedersoo L."/>
            <person name="Vaario L.-M."/>
            <person name="Yamada A."/>
            <person name="Yan M."/>
            <person name="Wang P."/>
            <person name="Xu J."/>
            <person name="Bruns T."/>
            <person name="Baldrian P."/>
            <person name="Vilgalys R."/>
            <person name="Henrissat B."/>
            <person name="Grigoriev I.V."/>
            <person name="Hibbett D."/>
            <person name="Nagy L.G."/>
            <person name="Martin F.M."/>
        </authorList>
    </citation>
    <scope>NUCLEOTIDE SEQUENCE</scope>
    <source>
        <strain evidence="3">BED1</strain>
    </source>
</reference>
<organism evidence="3 4">
    <name type="scientific">Boletus edulis BED1</name>
    <dbReference type="NCBI Taxonomy" id="1328754"/>
    <lineage>
        <taxon>Eukaryota</taxon>
        <taxon>Fungi</taxon>
        <taxon>Dikarya</taxon>
        <taxon>Basidiomycota</taxon>
        <taxon>Agaricomycotina</taxon>
        <taxon>Agaricomycetes</taxon>
        <taxon>Agaricomycetidae</taxon>
        <taxon>Boletales</taxon>
        <taxon>Boletineae</taxon>
        <taxon>Boletaceae</taxon>
        <taxon>Boletoideae</taxon>
        <taxon>Boletus</taxon>
    </lineage>
</organism>